<dbReference type="Pfam" id="PF06280">
    <property type="entry name" value="fn3_5"/>
    <property type="match status" value="1"/>
</dbReference>
<keyword evidence="2" id="KW-0732">Signal</keyword>
<comment type="similarity">
    <text evidence="1">Belongs to the peptidase S8 family.</text>
</comment>
<protein>
    <recommendedName>
        <fullName evidence="8">Peptidase S8/S53 domain-containing protein</fullName>
    </recommendedName>
</protein>
<accession>A0A4P9Z8S4</accession>
<evidence type="ECO:0000256" key="3">
    <source>
        <dbReference type="SAM" id="MobiDB-lite"/>
    </source>
</evidence>
<dbReference type="InterPro" id="IPR000209">
    <property type="entry name" value="Peptidase_S8/S53_dom"/>
</dbReference>
<dbReference type="InterPro" id="IPR036852">
    <property type="entry name" value="Peptidase_S8/S53_dom_sf"/>
</dbReference>
<evidence type="ECO:0000313" key="6">
    <source>
        <dbReference type="EMBL" id="RKP28150.1"/>
    </source>
</evidence>
<feature type="domain" description="Peptidase S8/S53" evidence="4">
    <location>
        <begin position="111"/>
        <end position="195"/>
    </location>
</feature>
<dbReference type="Gene3D" id="3.50.30.30">
    <property type="match status" value="1"/>
</dbReference>
<evidence type="ECO:0000256" key="2">
    <source>
        <dbReference type="ARBA" id="ARBA00022729"/>
    </source>
</evidence>
<dbReference type="EMBL" id="KZ989115">
    <property type="protein sequence ID" value="RKP28150.1"/>
    <property type="molecule type" value="Genomic_DNA"/>
</dbReference>
<sequence length="380" mass="40519">MAKDKPLPNGEYKLVGPSASGSGMRGKLAYLPRAQCNPKELRARARKDGVAGFVVDYDCQPGLLSPVPVIKVANAITEAFGALLSESRLAVRLKFRGKASFFADRLRTHSATATSGAAAGPPLQYKLSPEIMAPGYSLFTTALTPKYYTIESATSLASAYMCGIAALFIHSGSPPESGVPRLNSAVFKQVMQNKAMPAMVRGTSLAEPVLWQGAGLVRLDRAFLSTAGLSPSVIEFGDRVQTVPSSNGQITATMTVHNYDLVPETFAVAHVPAMAEQRISKNGAILSTPKLSSSEHATLSAGSMRFEVPPGDNVVIAVTLDLPQSAAHANNWIYSGYIVVYPARAQDGLASKQALYAPYFWLNGHYHTIANQQVFGSTRV</sequence>
<gene>
    <name evidence="6" type="ORF">SYNPS1DRAFT_20515</name>
</gene>
<dbReference type="GO" id="GO:0016020">
    <property type="term" value="C:membrane"/>
    <property type="evidence" value="ECO:0007669"/>
    <property type="project" value="InterPro"/>
</dbReference>
<organism evidence="6 7">
    <name type="scientific">Syncephalis pseudoplumigaleata</name>
    <dbReference type="NCBI Taxonomy" id="1712513"/>
    <lineage>
        <taxon>Eukaryota</taxon>
        <taxon>Fungi</taxon>
        <taxon>Fungi incertae sedis</taxon>
        <taxon>Zoopagomycota</taxon>
        <taxon>Zoopagomycotina</taxon>
        <taxon>Zoopagomycetes</taxon>
        <taxon>Zoopagales</taxon>
        <taxon>Piptocephalidaceae</taxon>
        <taxon>Syncephalis</taxon>
    </lineage>
</organism>
<evidence type="ECO:0000313" key="7">
    <source>
        <dbReference type="Proteomes" id="UP000278143"/>
    </source>
</evidence>
<dbReference type="Gene3D" id="3.40.50.200">
    <property type="entry name" value="Peptidase S8/S53 domain"/>
    <property type="match status" value="1"/>
</dbReference>
<dbReference type="OrthoDB" id="10256524at2759"/>
<evidence type="ECO:0000259" key="5">
    <source>
        <dbReference type="Pfam" id="PF06280"/>
    </source>
</evidence>
<dbReference type="AlphaFoldDB" id="A0A4P9Z8S4"/>
<name>A0A4P9Z8S4_9FUNG</name>
<proteinExistence type="inferred from homology"/>
<dbReference type="SUPFAM" id="SSF52743">
    <property type="entry name" value="Subtilisin-like"/>
    <property type="match status" value="1"/>
</dbReference>
<keyword evidence="7" id="KW-1185">Reference proteome</keyword>
<dbReference type="GO" id="GO:0004252">
    <property type="term" value="F:serine-type endopeptidase activity"/>
    <property type="evidence" value="ECO:0007669"/>
    <property type="project" value="InterPro"/>
</dbReference>
<feature type="domain" description="C5a peptidase/Subtilisin-like protease SBT2-like Fn3-like" evidence="5">
    <location>
        <begin position="249"/>
        <end position="345"/>
    </location>
</feature>
<evidence type="ECO:0008006" key="8">
    <source>
        <dbReference type="Google" id="ProtNLM"/>
    </source>
</evidence>
<dbReference type="Proteomes" id="UP000278143">
    <property type="component" value="Unassembled WGS sequence"/>
</dbReference>
<reference evidence="7" key="1">
    <citation type="journal article" date="2018" name="Nat. Microbiol.">
        <title>Leveraging single-cell genomics to expand the fungal tree of life.</title>
        <authorList>
            <person name="Ahrendt S.R."/>
            <person name="Quandt C.A."/>
            <person name="Ciobanu D."/>
            <person name="Clum A."/>
            <person name="Salamov A."/>
            <person name="Andreopoulos B."/>
            <person name="Cheng J.F."/>
            <person name="Woyke T."/>
            <person name="Pelin A."/>
            <person name="Henrissat B."/>
            <person name="Reynolds N.K."/>
            <person name="Benny G.L."/>
            <person name="Smith M.E."/>
            <person name="James T.Y."/>
            <person name="Grigoriev I.V."/>
        </authorList>
    </citation>
    <scope>NUCLEOTIDE SEQUENCE [LARGE SCALE GENOMIC DNA]</scope>
    <source>
        <strain evidence="7">Benny S71-1</strain>
    </source>
</reference>
<evidence type="ECO:0000259" key="4">
    <source>
        <dbReference type="Pfam" id="PF00082"/>
    </source>
</evidence>
<dbReference type="GO" id="GO:0006508">
    <property type="term" value="P:proteolysis"/>
    <property type="evidence" value="ECO:0007669"/>
    <property type="project" value="InterPro"/>
</dbReference>
<dbReference type="Pfam" id="PF00082">
    <property type="entry name" value="Peptidase_S8"/>
    <property type="match status" value="1"/>
</dbReference>
<evidence type="ECO:0000256" key="1">
    <source>
        <dbReference type="ARBA" id="ARBA00011073"/>
    </source>
</evidence>
<feature type="region of interest" description="Disordered" evidence="3">
    <location>
        <begin position="1"/>
        <end position="21"/>
    </location>
</feature>
<dbReference type="InterPro" id="IPR010435">
    <property type="entry name" value="C5a/SBT2-like_Fn3"/>
</dbReference>